<name>A0A059VMJ9_STRNR</name>
<dbReference type="EMBL" id="BHXC01000006">
    <property type="protein sequence ID" value="GCB88140.1"/>
    <property type="molecule type" value="Genomic_DNA"/>
</dbReference>
<dbReference type="AlphaFoldDB" id="A0A059VMJ9"/>
<gene>
    <name evidence="1" type="ORF">SALB_00809</name>
</gene>
<organism evidence="1 2">
    <name type="scientific">Streptomyces noursei</name>
    <name type="common">Streptomyces albulus</name>
    <dbReference type="NCBI Taxonomy" id="1971"/>
    <lineage>
        <taxon>Bacteria</taxon>
        <taxon>Bacillati</taxon>
        <taxon>Actinomycetota</taxon>
        <taxon>Actinomycetes</taxon>
        <taxon>Kitasatosporales</taxon>
        <taxon>Streptomycetaceae</taxon>
        <taxon>Streptomyces</taxon>
    </lineage>
</organism>
<evidence type="ECO:0000313" key="1">
    <source>
        <dbReference type="EMBL" id="GCB88140.1"/>
    </source>
</evidence>
<evidence type="ECO:0000313" key="2">
    <source>
        <dbReference type="Proteomes" id="UP000288351"/>
    </source>
</evidence>
<dbReference type="Proteomes" id="UP000288351">
    <property type="component" value="Unassembled WGS sequence"/>
</dbReference>
<dbReference type="eggNOG" id="ENOG5031WK4">
    <property type="taxonomic scope" value="Bacteria"/>
</dbReference>
<accession>A0A059VMJ9</accession>
<sequence length="85" mass="9282">MAFGEFLTFGLVAMAVLWVIATWLGFYALICNRVPGRWLGKTVRNPRLWGTGLLFMVSSWAVGSWTPFIIGLGITVVGHAVKPTG</sequence>
<comment type="caution">
    <text evidence="1">The sequence shown here is derived from an EMBL/GenBank/DDBJ whole genome shotgun (WGS) entry which is preliminary data.</text>
</comment>
<reference evidence="1 2" key="1">
    <citation type="journal article" date="2019" name="Microbiol. Resour. Announc.">
        <title>Draft Genome Sequence of the Most Traditional epsilon-Poly-l-Lysine Producer, Streptomyces albulus NBRC14147.</title>
        <authorList>
            <person name="Yamanaka K."/>
            <person name="Hamano Y."/>
        </authorList>
    </citation>
    <scope>NUCLEOTIDE SEQUENCE [LARGE SCALE GENOMIC DNA]</scope>
    <source>
        <strain evidence="1 2">NBRC 14147</strain>
    </source>
</reference>
<proteinExistence type="predicted"/>
<protein>
    <submittedName>
        <fullName evidence="1">Uncharacterized protein</fullName>
    </submittedName>
</protein>